<dbReference type="SUPFAM" id="SSF52540">
    <property type="entry name" value="P-loop containing nucleoside triphosphate hydrolases"/>
    <property type="match status" value="1"/>
</dbReference>
<proteinExistence type="predicted"/>
<feature type="domain" description="TIR" evidence="9">
    <location>
        <begin position="17"/>
        <end position="183"/>
    </location>
</feature>
<dbReference type="Pfam" id="PF01582">
    <property type="entry name" value="TIR"/>
    <property type="match status" value="1"/>
</dbReference>
<dbReference type="GO" id="GO:0043531">
    <property type="term" value="F:ADP binding"/>
    <property type="evidence" value="ECO:0007669"/>
    <property type="project" value="InterPro"/>
</dbReference>
<dbReference type="GO" id="GO:0061809">
    <property type="term" value="F:NAD+ nucleosidase activity, cyclic ADP-ribose generating"/>
    <property type="evidence" value="ECO:0007669"/>
    <property type="project" value="UniProtKB-EC"/>
</dbReference>
<dbReference type="InterPro" id="IPR027417">
    <property type="entry name" value="P-loop_NTPase"/>
</dbReference>
<name>G3MUE7_ROSMU</name>
<dbReference type="AlphaFoldDB" id="G3MUE7"/>
<dbReference type="Gene3D" id="3.40.50.300">
    <property type="entry name" value="P-loop containing nucleotide triphosphate hydrolases"/>
    <property type="match status" value="1"/>
</dbReference>
<dbReference type="InterPro" id="IPR042197">
    <property type="entry name" value="Apaf_helical"/>
</dbReference>
<dbReference type="SUPFAM" id="SSF52200">
    <property type="entry name" value="Toll/Interleukin receptor TIR domain"/>
    <property type="match status" value="1"/>
</dbReference>
<keyword evidence="4" id="KW-0378">Hydrolase</keyword>
<sequence>MALSTQVIASSGSAFPWKYDVFLSFRGEDTRKGFTGYLYHELQRRGIRTFRDDPQLERGTAISPELLTAIEQSRFAIVVLSPNYASSTWCLLELSKILECMEERGTILPIFYEVNPSHVRHQRGSFAEAFQEHQEKFGKGNNEVEGWRDALTKVASLAGWTSEKYRYETELIREIVQALWSKLHPSLSVFGSSEKLFGMDSKLEEIDVLLDKEANDVRFIGIWGMGGIGKTTLARLVYQKISHQFEVCIFLDNVREVSKTTHGLVDLQKKILSQIFKEENVQVLDVYSGITMIKRCVCNKAVLLVLDDVDQSEQLENLVGGKDCFGLRSRIIITTRDRHVLVTHGVDQKPYELKGLNEDEALQLFCWKAFRNCKPEEYYAEPCKSFVTYAAGLPLALKILGSFLNGRTPGEWNSALAKLQQTPYRTVFEILKISFDGLDETEKKIFLDIACFRRLYRNEFMIELVDSSDPCNCITRSVLAEKSLLTISSDNQVDVHDLIHEMGCEIVRQENEEPGGRSRLCLRDDIFHVFTKNTGTEAIEGILLHLDKLEEADWNLETFSKMCKLKLLYIHNLRLSVGPKFLPNALRFLSWSWYPSKSLPPCFQPDELTELSLVHSNIDHLWNGIKYLVNLKSIDLSYSINLRRTPDFTGIPNLEKLVLEGCTNLVKIHPSIALLKRLKIWNFRNCKSIKSLPSEVNMEFLETFDVSGCSKLKKIPEFEGQTNRLSNLSLGGTAVEKLPSSIEHLSESLVELDLSGIVIREQPYSLFLKQNLIVSSFGLFPRKSPHPLIPLLAPLKHFSCLRTLKLNDCNLCEGEIPNDIGSLSSLRRLELGGNNFVSLPASIYLLSKLTNFNVDNCKRLQQLPELSAKDVLPRSDNCTYLQLFPDPPDLCRITTNFWLNCVNCLSMVGNQDASYFLYSVLKRWIEVLSRCDMMVHMQETHRRPLKSLELVIPGSEIPEWFNNQSVGDRVTEKLPSDECNSKCIGFAVCALIVPPDNPSAVPEDPHIDPDTCRIWCRWNNYGIGLHGVGVSVKQFVSDHLCLLVLLSPFRKPENCLEVNFVFEITRAVGYNVCMKVKKCGVRALYEHDTEELISKMNQSKSSSISLYEEGMDEQEGVMVKAKQEAATSGSGGSDDEYYSAAEE</sequence>
<dbReference type="EMBL" id="HQ455834">
    <property type="protein sequence ID" value="AEE43929.1"/>
    <property type="molecule type" value="Genomic_DNA"/>
</dbReference>
<feature type="compositionally biased region" description="Acidic residues" evidence="8">
    <location>
        <begin position="1133"/>
        <end position="1143"/>
    </location>
</feature>
<dbReference type="Pfam" id="PF23282">
    <property type="entry name" value="WHD_ROQ1"/>
    <property type="match status" value="1"/>
</dbReference>
<evidence type="ECO:0000256" key="8">
    <source>
        <dbReference type="SAM" id="MobiDB-lite"/>
    </source>
</evidence>
<dbReference type="Gene3D" id="3.40.50.10140">
    <property type="entry name" value="Toll/interleukin-1 receptor homology (TIR) domain"/>
    <property type="match status" value="1"/>
</dbReference>
<accession>G3MUE7</accession>
<evidence type="ECO:0000256" key="2">
    <source>
        <dbReference type="ARBA" id="ARBA00022614"/>
    </source>
</evidence>
<comment type="catalytic activity">
    <reaction evidence="7">
        <text>NAD(+) + H2O = ADP-D-ribose + nicotinamide + H(+)</text>
        <dbReference type="Rhea" id="RHEA:16301"/>
        <dbReference type="ChEBI" id="CHEBI:15377"/>
        <dbReference type="ChEBI" id="CHEBI:15378"/>
        <dbReference type="ChEBI" id="CHEBI:17154"/>
        <dbReference type="ChEBI" id="CHEBI:57540"/>
        <dbReference type="ChEBI" id="CHEBI:57967"/>
        <dbReference type="EC" id="3.2.2.6"/>
    </reaction>
    <physiologicalReaction direction="left-to-right" evidence="7">
        <dbReference type="Rhea" id="RHEA:16302"/>
    </physiologicalReaction>
</comment>
<dbReference type="Pfam" id="PF20160">
    <property type="entry name" value="C-JID"/>
    <property type="match status" value="1"/>
</dbReference>
<dbReference type="GO" id="GO:0007165">
    <property type="term" value="P:signal transduction"/>
    <property type="evidence" value="ECO:0007669"/>
    <property type="project" value="InterPro"/>
</dbReference>
<keyword evidence="6" id="KW-0520">NAD</keyword>
<protein>
    <recommendedName>
        <fullName evidence="1">ADP-ribosyl cyclase/cyclic ADP-ribose hydrolase</fullName>
        <ecNumber evidence="1">3.2.2.6</ecNumber>
    </recommendedName>
</protein>
<dbReference type="PROSITE" id="PS50104">
    <property type="entry name" value="TIR"/>
    <property type="match status" value="1"/>
</dbReference>
<dbReference type="InterPro" id="IPR045344">
    <property type="entry name" value="C-JID"/>
</dbReference>
<evidence type="ECO:0000256" key="3">
    <source>
        <dbReference type="ARBA" id="ARBA00022737"/>
    </source>
</evidence>
<dbReference type="FunFam" id="3.40.50.10140:FF:000007">
    <property type="entry name" value="Disease resistance protein (TIR-NBS-LRR class)"/>
    <property type="match status" value="1"/>
</dbReference>
<dbReference type="SMART" id="SM00255">
    <property type="entry name" value="TIR"/>
    <property type="match status" value="1"/>
</dbReference>
<dbReference type="Gene3D" id="3.80.10.10">
    <property type="entry name" value="Ribonuclease Inhibitor"/>
    <property type="match status" value="2"/>
</dbReference>
<dbReference type="InterPro" id="IPR032675">
    <property type="entry name" value="LRR_dom_sf"/>
</dbReference>
<dbReference type="GO" id="GO:0006952">
    <property type="term" value="P:defense response"/>
    <property type="evidence" value="ECO:0007669"/>
    <property type="project" value="InterPro"/>
</dbReference>
<dbReference type="InterPro" id="IPR000157">
    <property type="entry name" value="TIR_dom"/>
</dbReference>
<evidence type="ECO:0000256" key="6">
    <source>
        <dbReference type="ARBA" id="ARBA00023027"/>
    </source>
</evidence>
<dbReference type="Pfam" id="PF00931">
    <property type="entry name" value="NB-ARC"/>
    <property type="match status" value="1"/>
</dbReference>
<dbReference type="PRINTS" id="PR00364">
    <property type="entry name" value="DISEASERSIST"/>
</dbReference>
<dbReference type="PANTHER" id="PTHR11017:SF527">
    <property type="entry name" value="TMV RESISTANCE PROTEIN N-LIKE"/>
    <property type="match status" value="1"/>
</dbReference>
<reference evidence="10" key="1">
    <citation type="journal article" date="2011" name="Front. Plant Sci.">
        <title>Mining disease-resistance genes in roses: functional and molecular characterization of the Rdr1 locus.</title>
        <authorList>
            <person name="Ayana D.T."/>
            <person name="Yasmin A."/>
            <person name="Le T.L."/>
            <person name="Kaufmann H."/>
            <person name="Biber A."/>
            <person name="Kuehr A."/>
            <person name="Linde M."/>
            <person name="Debener T."/>
        </authorList>
    </citation>
    <scope>NUCLEOTIDE SEQUENCE</scope>
    <source>
        <tissue evidence="10">Leaf</tissue>
    </source>
</reference>
<dbReference type="InterPro" id="IPR058546">
    <property type="entry name" value="RPS4B/Roq1-like_LRR"/>
</dbReference>
<dbReference type="SUPFAM" id="SSF52058">
    <property type="entry name" value="L domain-like"/>
    <property type="match status" value="1"/>
</dbReference>
<keyword evidence="2" id="KW-0433">Leucine-rich repeat</keyword>
<evidence type="ECO:0000256" key="1">
    <source>
        <dbReference type="ARBA" id="ARBA00011982"/>
    </source>
</evidence>
<evidence type="ECO:0000256" key="5">
    <source>
        <dbReference type="ARBA" id="ARBA00022821"/>
    </source>
</evidence>
<feature type="region of interest" description="Disordered" evidence="8">
    <location>
        <begin position="1109"/>
        <end position="1143"/>
    </location>
</feature>
<dbReference type="InterPro" id="IPR035897">
    <property type="entry name" value="Toll_tir_struct_dom_sf"/>
</dbReference>
<dbReference type="PANTHER" id="PTHR11017">
    <property type="entry name" value="LEUCINE-RICH REPEAT-CONTAINING PROTEIN"/>
    <property type="match status" value="1"/>
</dbReference>
<dbReference type="InterPro" id="IPR058192">
    <property type="entry name" value="WHD_ROQ1-like"/>
</dbReference>
<dbReference type="InterPro" id="IPR044974">
    <property type="entry name" value="Disease_R_plants"/>
</dbReference>
<dbReference type="SMR" id="G3MUE7"/>
<evidence type="ECO:0000256" key="4">
    <source>
        <dbReference type="ARBA" id="ARBA00022801"/>
    </source>
</evidence>
<keyword evidence="5" id="KW-0611">Plant defense</keyword>
<evidence type="ECO:0000313" key="10">
    <source>
        <dbReference type="EMBL" id="AEE43929.1"/>
    </source>
</evidence>
<keyword evidence="3" id="KW-0677">Repeat</keyword>
<dbReference type="Pfam" id="PF23286">
    <property type="entry name" value="LRR_13"/>
    <property type="match status" value="1"/>
</dbReference>
<dbReference type="EC" id="3.2.2.6" evidence="1"/>
<evidence type="ECO:0000259" key="9">
    <source>
        <dbReference type="PROSITE" id="PS50104"/>
    </source>
</evidence>
<dbReference type="InterPro" id="IPR002182">
    <property type="entry name" value="NB-ARC"/>
</dbReference>
<evidence type="ECO:0000256" key="7">
    <source>
        <dbReference type="ARBA" id="ARBA00047304"/>
    </source>
</evidence>
<organism evidence="10">
    <name type="scientific">Rosa multiflora</name>
    <name type="common">Multiflora rose</name>
    <dbReference type="NCBI Taxonomy" id="74647"/>
    <lineage>
        <taxon>Eukaryota</taxon>
        <taxon>Viridiplantae</taxon>
        <taxon>Streptophyta</taxon>
        <taxon>Embryophyta</taxon>
        <taxon>Tracheophyta</taxon>
        <taxon>Spermatophyta</taxon>
        <taxon>Magnoliopsida</taxon>
        <taxon>eudicotyledons</taxon>
        <taxon>Gunneridae</taxon>
        <taxon>Pentapetalae</taxon>
        <taxon>rosids</taxon>
        <taxon>fabids</taxon>
        <taxon>Rosales</taxon>
        <taxon>Rosaceae</taxon>
        <taxon>Rosoideae</taxon>
        <taxon>Rosoideae incertae sedis</taxon>
        <taxon>Rosa</taxon>
    </lineage>
</organism>
<dbReference type="Gene3D" id="1.10.8.430">
    <property type="entry name" value="Helical domain of apoptotic protease-activating factors"/>
    <property type="match status" value="1"/>
</dbReference>
<gene>
    <name evidence="10" type="primary">muRdr1E</name>
</gene>